<dbReference type="Gene3D" id="3.10.129.10">
    <property type="entry name" value="Hotdog Thioesterase"/>
    <property type="match status" value="1"/>
</dbReference>
<keyword evidence="2" id="KW-1185">Reference proteome</keyword>
<name>A0A6I3J9A3_9ACTN</name>
<dbReference type="EMBL" id="WLCI01000002">
    <property type="protein sequence ID" value="MTB93848.1"/>
    <property type="molecule type" value="Genomic_DNA"/>
</dbReference>
<proteinExistence type="predicted"/>
<evidence type="ECO:0000313" key="1">
    <source>
        <dbReference type="EMBL" id="MTB93848.1"/>
    </source>
</evidence>
<gene>
    <name evidence="1" type="ORF">GGQ22_02015</name>
</gene>
<evidence type="ECO:0008006" key="3">
    <source>
        <dbReference type="Google" id="ProtNLM"/>
    </source>
</evidence>
<accession>A0A6I3J9A3</accession>
<evidence type="ECO:0000313" key="2">
    <source>
        <dbReference type="Proteomes" id="UP000433406"/>
    </source>
</evidence>
<dbReference type="SUPFAM" id="SSF54637">
    <property type="entry name" value="Thioesterase/thiol ester dehydrase-isomerase"/>
    <property type="match status" value="1"/>
</dbReference>
<sequence length="232" mass="23418">MIVPATFNGPPGSGNGGWCAGALAQHVAPGAAGGGVEVRLRKPPPLDVPMPVGEQDGWTVATLDGAVVLQARPGPAPEPLAPVPLDVATAAAAAYDGFRAHPFAHCFSCGPERAAGDGLRVFPGPVAGEPGVVAAPWTPGPDHATPEATWAAIDCAGAWAAGIGERPMVLGSITAEVHALPEAGAEHVVVGAVRSRDGRRHHTATTLRAADGRLLAASEQVWFEIDPSAFTG</sequence>
<organism evidence="1 2">
    <name type="scientific">Nocardioides marmotae</name>
    <dbReference type="NCBI Taxonomy" id="2663857"/>
    <lineage>
        <taxon>Bacteria</taxon>
        <taxon>Bacillati</taxon>
        <taxon>Actinomycetota</taxon>
        <taxon>Actinomycetes</taxon>
        <taxon>Propionibacteriales</taxon>
        <taxon>Nocardioidaceae</taxon>
        <taxon>Nocardioides</taxon>
    </lineage>
</organism>
<dbReference type="Proteomes" id="UP000433406">
    <property type="component" value="Unassembled WGS sequence"/>
</dbReference>
<reference evidence="1 2" key="1">
    <citation type="submission" date="2019-10" db="EMBL/GenBank/DDBJ databases">
        <title>Nocardioides novel species isolated from the excrement of Marmot.</title>
        <authorList>
            <person name="Zhang G."/>
        </authorList>
    </citation>
    <scope>NUCLEOTIDE SEQUENCE [LARGE SCALE GENOMIC DNA]</scope>
    <source>
        <strain evidence="2">zg-579</strain>
    </source>
</reference>
<dbReference type="InterPro" id="IPR029069">
    <property type="entry name" value="HotDog_dom_sf"/>
</dbReference>
<dbReference type="AlphaFoldDB" id="A0A6I3J9A3"/>
<protein>
    <recommendedName>
        <fullName evidence="3">Thioesterase family protein</fullName>
    </recommendedName>
</protein>
<comment type="caution">
    <text evidence="1">The sequence shown here is derived from an EMBL/GenBank/DDBJ whole genome shotgun (WGS) entry which is preliminary data.</text>
</comment>